<dbReference type="InterPro" id="IPR004089">
    <property type="entry name" value="MCPsignal_dom"/>
</dbReference>
<feature type="domain" description="HAMP" evidence="11">
    <location>
        <begin position="161"/>
        <end position="215"/>
    </location>
</feature>
<evidence type="ECO:0000256" key="4">
    <source>
        <dbReference type="ARBA" id="ARBA00023136"/>
    </source>
</evidence>
<keyword evidence="4 9" id="KW-0472">Membrane</keyword>
<dbReference type="SMART" id="SM00283">
    <property type="entry name" value="MA"/>
    <property type="match status" value="1"/>
</dbReference>
<dbReference type="RefSeq" id="WP_232593110.1">
    <property type="nucleotide sequence ID" value="NZ_BSPD01000056.1"/>
</dbReference>
<evidence type="ECO:0000256" key="5">
    <source>
        <dbReference type="ARBA" id="ARBA00023224"/>
    </source>
</evidence>
<dbReference type="GO" id="GO:0007165">
    <property type="term" value="P:signal transduction"/>
    <property type="evidence" value="ECO:0007669"/>
    <property type="project" value="UniProtKB-KW"/>
</dbReference>
<dbReference type="EMBL" id="BSPD01000056">
    <property type="protein sequence ID" value="GLS26623.1"/>
    <property type="molecule type" value="Genomic_DNA"/>
</dbReference>
<evidence type="ECO:0000259" key="10">
    <source>
        <dbReference type="PROSITE" id="PS50111"/>
    </source>
</evidence>
<evidence type="ECO:0000256" key="2">
    <source>
        <dbReference type="ARBA" id="ARBA00022692"/>
    </source>
</evidence>
<comment type="caution">
    <text evidence="12">The sequence shown here is derived from an EMBL/GenBank/DDBJ whole genome shotgun (WGS) entry which is preliminary data.</text>
</comment>
<evidence type="ECO:0000256" key="9">
    <source>
        <dbReference type="SAM" id="Phobius"/>
    </source>
</evidence>
<proteinExistence type="inferred from homology"/>
<dbReference type="FunFam" id="1.10.287.950:FF:000001">
    <property type="entry name" value="Methyl-accepting chemotaxis sensory transducer"/>
    <property type="match status" value="1"/>
</dbReference>
<dbReference type="GO" id="GO:0006935">
    <property type="term" value="P:chemotaxis"/>
    <property type="evidence" value="ECO:0007669"/>
    <property type="project" value="UniProtKB-ARBA"/>
</dbReference>
<evidence type="ECO:0008006" key="14">
    <source>
        <dbReference type="Google" id="ProtNLM"/>
    </source>
</evidence>
<dbReference type="GO" id="GO:0016020">
    <property type="term" value="C:membrane"/>
    <property type="evidence" value="ECO:0007669"/>
    <property type="project" value="UniProtKB-SubCell"/>
</dbReference>
<evidence type="ECO:0000313" key="13">
    <source>
        <dbReference type="Proteomes" id="UP001156870"/>
    </source>
</evidence>
<feature type="domain" description="Methyl-accepting transducer" evidence="10">
    <location>
        <begin position="220"/>
        <end position="456"/>
    </location>
</feature>
<evidence type="ECO:0000256" key="1">
    <source>
        <dbReference type="ARBA" id="ARBA00004141"/>
    </source>
</evidence>
<dbReference type="CDD" id="cd11386">
    <property type="entry name" value="MCP_signal"/>
    <property type="match status" value="1"/>
</dbReference>
<feature type="region of interest" description="Disordered" evidence="8">
    <location>
        <begin position="268"/>
        <end position="288"/>
    </location>
</feature>
<comment type="subcellular location">
    <subcellularLocation>
        <location evidence="1">Membrane</location>
        <topology evidence="1">Multi-pass membrane protein</topology>
    </subcellularLocation>
</comment>
<evidence type="ECO:0000259" key="11">
    <source>
        <dbReference type="PROSITE" id="PS50885"/>
    </source>
</evidence>
<evidence type="ECO:0000256" key="8">
    <source>
        <dbReference type="SAM" id="MobiDB-lite"/>
    </source>
</evidence>
<dbReference type="CDD" id="cd06225">
    <property type="entry name" value="HAMP"/>
    <property type="match status" value="1"/>
</dbReference>
<dbReference type="PROSITE" id="PS50885">
    <property type="entry name" value="HAMP"/>
    <property type="match status" value="1"/>
</dbReference>
<name>A0AA37T7Y5_9GAMM</name>
<keyword evidence="2 9" id="KW-0812">Transmembrane</keyword>
<dbReference type="Pfam" id="PF00015">
    <property type="entry name" value="MCPsignal"/>
    <property type="match status" value="1"/>
</dbReference>
<dbReference type="AlphaFoldDB" id="A0AA37T7Y5"/>
<evidence type="ECO:0000313" key="12">
    <source>
        <dbReference type="EMBL" id="GLS26623.1"/>
    </source>
</evidence>
<protein>
    <recommendedName>
        <fullName evidence="14">Methyl-accepting chemotaxis protein</fullName>
    </recommendedName>
</protein>
<comment type="similarity">
    <text evidence="6">Belongs to the methyl-accepting chemotaxis (MCP) protein family.</text>
</comment>
<keyword evidence="13" id="KW-1185">Reference proteome</keyword>
<dbReference type="PANTHER" id="PTHR32089">
    <property type="entry name" value="METHYL-ACCEPTING CHEMOTAXIS PROTEIN MCPB"/>
    <property type="match status" value="1"/>
</dbReference>
<keyword evidence="5 7" id="KW-0807">Transducer</keyword>
<evidence type="ECO:0000256" key="3">
    <source>
        <dbReference type="ARBA" id="ARBA00022989"/>
    </source>
</evidence>
<dbReference type="InterPro" id="IPR003660">
    <property type="entry name" value="HAMP_dom"/>
</dbReference>
<evidence type="ECO:0000256" key="7">
    <source>
        <dbReference type="PROSITE-ProRule" id="PRU00284"/>
    </source>
</evidence>
<evidence type="ECO:0000256" key="6">
    <source>
        <dbReference type="ARBA" id="ARBA00029447"/>
    </source>
</evidence>
<organism evidence="12 13">
    <name type="scientific">Marinibactrum halimedae</name>
    <dbReference type="NCBI Taxonomy" id="1444977"/>
    <lineage>
        <taxon>Bacteria</taxon>
        <taxon>Pseudomonadati</taxon>
        <taxon>Pseudomonadota</taxon>
        <taxon>Gammaproteobacteria</taxon>
        <taxon>Cellvibrionales</taxon>
        <taxon>Cellvibrionaceae</taxon>
        <taxon>Marinibactrum</taxon>
    </lineage>
</organism>
<keyword evidence="3 9" id="KW-1133">Transmembrane helix</keyword>
<dbReference type="PANTHER" id="PTHR32089:SF119">
    <property type="entry name" value="METHYL-ACCEPTING CHEMOTAXIS PROTEIN CTPL"/>
    <property type="match status" value="1"/>
</dbReference>
<gene>
    <name evidence="12" type="ORF">GCM10007877_23390</name>
</gene>
<dbReference type="Proteomes" id="UP001156870">
    <property type="component" value="Unassembled WGS sequence"/>
</dbReference>
<feature type="compositionally biased region" description="Polar residues" evidence="8">
    <location>
        <begin position="275"/>
        <end position="288"/>
    </location>
</feature>
<dbReference type="Gene3D" id="1.10.287.950">
    <property type="entry name" value="Methyl-accepting chemotaxis protein"/>
    <property type="match status" value="1"/>
</dbReference>
<feature type="transmembrane region" description="Helical" evidence="9">
    <location>
        <begin position="141"/>
        <end position="159"/>
    </location>
</feature>
<dbReference type="Pfam" id="PF00672">
    <property type="entry name" value="HAMP"/>
    <property type="match status" value="1"/>
</dbReference>
<sequence length="492" mass="54037">MNSIAMKMMAVILAATFIVMTGVTAISYSLAKSDQLSQYEQQKQALMQQLGVILQEPVFVYDTAIIEQTTLSFDSVEPLSGITVYDHRDEILATNQAENFETHEVVTVNLEWEKRPVGRVELSLSHDYMNDTLNFLLLDKIITVSVALGCIILFITLGLNRLVTHPLQQLNAIVYDIAQGGGDLTARIPATSNDEFSTLANNFNEFIKTVQSIITELAQAVENLSGVSQQVDNICQSSSHSCKQQLTMTDTSLENIRQLAESTQEIARNAEETSENTQNASELSKLSQSSIKSNMSQVEKLVTNLENTEQVVNELKTSSNNIGTVLVVIKSIAEQTNLLALNAAIESARAGESGRGFAVVADEVRALAQKTHDSTTEIEQIIYELQHKAEASVQSTKESTRLVTDTIHSAEEADKSLDKITSSMQTIASMNHLVASATEEQSSVTMDVKGLIEEISTGAHTLTENMQELKTSTTNLVEVGGQLTKYIERFRY</sequence>
<dbReference type="SUPFAM" id="SSF58104">
    <property type="entry name" value="Methyl-accepting chemotaxis protein (MCP) signaling domain"/>
    <property type="match status" value="1"/>
</dbReference>
<accession>A0AA37T7Y5</accession>
<dbReference type="SMART" id="SM00304">
    <property type="entry name" value="HAMP"/>
    <property type="match status" value="1"/>
</dbReference>
<reference evidence="12 13" key="1">
    <citation type="journal article" date="2014" name="Int. J. Syst. Evol. Microbiol.">
        <title>Complete genome sequence of Corynebacterium casei LMG S-19264T (=DSM 44701T), isolated from a smear-ripened cheese.</title>
        <authorList>
            <consortium name="US DOE Joint Genome Institute (JGI-PGF)"/>
            <person name="Walter F."/>
            <person name="Albersmeier A."/>
            <person name="Kalinowski J."/>
            <person name="Ruckert C."/>
        </authorList>
    </citation>
    <scope>NUCLEOTIDE SEQUENCE [LARGE SCALE GENOMIC DNA]</scope>
    <source>
        <strain evidence="12 13">NBRC 110095</strain>
    </source>
</reference>
<dbReference type="PROSITE" id="PS50111">
    <property type="entry name" value="CHEMOTAXIS_TRANSDUC_2"/>
    <property type="match status" value="1"/>
</dbReference>